<feature type="chain" id="PRO_5015597066" evidence="10">
    <location>
        <begin position="31"/>
        <end position="729"/>
    </location>
</feature>
<evidence type="ECO:0000256" key="5">
    <source>
        <dbReference type="ARBA" id="ARBA00023077"/>
    </source>
</evidence>
<sequence>MHHTPAPPHRVDAVRSLVLLAASLAGDAVAAAAEDATTTPQAVALDRIEVKVSTATRTERLLADVPVRTEVLRQQDIALRAATDVSQAVELINGLRVESNCQNCNTSEVQLLGLPGAYNQLLFDGTPLLSTLGSVYGLEQIPSAFIDRIEVVKGGGSALYGPGAVAGVVNLISERPVRNGGYVQAGVDVLEGTPQWNLDGRLNLITDDDRFGVAVVAQRSDDDGIDYNHDGYTEITRKDLRLGGVQLWYAPTAQTRLRADYQSTDESRRGGNRLGVPEYLANIAESLHTRYRRGGLSWEQTLSEDADFRIGYAFAAIDRDSFYGGLGEVATDPGDPAYDPRQLSPSVPGSAAARSYDQYGYTENPLQFVDSQFNWRLGAHAVAFGLQYKRETLRDFNLDATGRRLRTLADARFRNLGGFVQDEWAVSEEVDLVLGARLDKSSELENSVFSPRLALAWQATANLKWRAGVSTGFRAPEIFLEDVHVDTLGAAPVRVRNTDGLREERAMTAMLGMDWRSDPAQPRWSWDATASFTRLRDTFVLGQIRSDADGNLFQLRDNASGSTVAGLESNLAWQPSAQWRASAGVAWYRSRYDQAQLIFDDTADGGDTRIASTRYLKTPEWSGLAQLTWQPSEAFQAFLATRYTGRMDALNNRLGVLRRTPDFWNTDVGVLWHLHWGANGSQQFSVAFGVKNLFDRRQRDLEVGAGRDSDYVYGPRLARAWYFNLRHAF</sequence>
<evidence type="ECO:0000256" key="2">
    <source>
        <dbReference type="ARBA" id="ARBA00022448"/>
    </source>
</evidence>
<dbReference type="OrthoDB" id="9795928at2"/>
<reference evidence="13 16" key="2">
    <citation type="submission" date="2024-11" db="EMBL/GenBank/DDBJ databases">
        <title>Genome sequencing of Xanthomonas codiaei.</title>
        <authorList>
            <person name="Studholme D.J."/>
        </authorList>
    </citation>
    <scope>NUCLEOTIDE SEQUENCE [LARGE SCALE GENOMIC DNA]</scope>
    <source>
        <strain evidence="13 16">NCPPB 4350</strain>
    </source>
</reference>
<dbReference type="InterPro" id="IPR039426">
    <property type="entry name" value="TonB-dep_rcpt-like"/>
</dbReference>
<dbReference type="CDD" id="cd01347">
    <property type="entry name" value="ligand_gated_channel"/>
    <property type="match status" value="1"/>
</dbReference>
<keyword evidence="6 8" id="KW-0472">Membrane</keyword>
<keyword evidence="16" id="KW-1185">Reference proteome</keyword>
<dbReference type="Proteomes" id="UP000237872">
    <property type="component" value="Unassembled WGS sequence"/>
</dbReference>
<comment type="similarity">
    <text evidence="8 9">Belongs to the TonB-dependent receptor family.</text>
</comment>
<comment type="subcellular location">
    <subcellularLocation>
        <location evidence="1 8">Cell outer membrane</location>
        <topology evidence="1 8">Multi-pass membrane protein</topology>
    </subcellularLocation>
</comment>
<feature type="domain" description="TonB-dependent receptor plug" evidence="12">
    <location>
        <begin position="63"/>
        <end position="168"/>
    </location>
</feature>
<dbReference type="PROSITE" id="PS52016">
    <property type="entry name" value="TONB_DEPENDENT_REC_3"/>
    <property type="match status" value="1"/>
</dbReference>
<evidence type="ECO:0000256" key="7">
    <source>
        <dbReference type="ARBA" id="ARBA00023237"/>
    </source>
</evidence>
<evidence type="ECO:0000313" key="15">
    <source>
        <dbReference type="Proteomes" id="UP000237872"/>
    </source>
</evidence>
<keyword evidence="5 9" id="KW-0798">TonB box</keyword>
<name>A0A2S7CQZ4_9XANT</name>
<evidence type="ECO:0000256" key="6">
    <source>
        <dbReference type="ARBA" id="ARBA00023136"/>
    </source>
</evidence>
<evidence type="ECO:0000313" key="14">
    <source>
        <dbReference type="EMBL" id="PPU63909.1"/>
    </source>
</evidence>
<dbReference type="EMBL" id="MDEC01000013">
    <property type="protein sequence ID" value="PPU63909.1"/>
    <property type="molecule type" value="Genomic_DNA"/>
</dbReference>
<evidence type="ECO:0000259" key="12">
    <source>
        <dbReference type="Pfam" id="PF07715"/>
    </source>
</evidence>
<accession>A0A2S7CQZ4</accession>
<dbReference type="RefSeq" id="WP_104540973.1">
    <property type="nucleotide sequence ID" value="NZ_JBJGBS010000026.1"/>
</dbReference>
<dbReference type="GO" id="GO:0044718">
    <property type="term" value="P:siderophore transmembrane transport"/>
    <property type="evidence" value="ECO:0007669"/>
    <property type="project" value="TreeGrafter"/>
</dbReference>
<keyword evidence="4 8" id="KW-0812">Transmembrane</keyword>
<dbReference type="InterPro" id="IPR012910">
    <property type="entry name" value="Plug_dom"/>
</dbReference>
<dbReference type="InterPro" id="IPR036942">
    <property type="entry name" value="Beta-barrel_TonB_sf"/>
</dbReference>
<keyword evidence="7 8" id="KW-0998">Cell outer membrane</keyword>
<proteinExistence type="inferred from homology"/>
<evidence type="ECO:0000256" key="4">
    <source>
        <dbReference type="ARBA" id="ARBA00022692"/>
    </source>
</evidence>
<evidence type="ECO:0000256" key="3">
    <source>
        <dbReference type="ARBA" id="ARBA00022452"/>
    </source>
</evidence>
<keyword evidence="2 8" id="KW-0813">Transport</keyword>
<gene>
    <name evidence="13" type="ORF">ACI6Q5_08300</name>
    <name evidence="14" type="ORF">XcodCFBP4690_10935</name>
</gene>
<dbReference type="InterPro" id="IPR000531">
    <property type="entry name" value="Beta-barrel_TonB"/>
</dbReference>
<dbReference type="EMBL" id="JBJGBS010000026">
    <property type="protein sequence ID" value="MFO3704981.1"/>
    <property type="molecule type" value="Genomic_DNA"/>
</dbReference>
<feature type="domain" description="TonB-dependent receptor-like beta-barrel" evidence="11">
    <location>
        <begin position="248"/>
        <end position="693"/>
    </location>
</feature>
<organism evidence="14 15">
    <name type="scientific">Xanthomonas codiaei</name>
    <dbReference type="NCBI Taxonomy" id="56463"/>
    <lineage>
        <taxon>Bacteria</taxon>
        <taxon>Pseudomonadati</taxon>
        <taxon>Pseudomonadota</taxon>
        <taxon>Gammaproteobacteria</taxon>
        <taxon>Lysobacterales</taxon>
        <taxon>Lysobacteraceae</taxon>
        <taxon>Xanthomonas</taxon>
    </lineage>
</organism>
<keyword evidence="10" id="KW-0732">Signal</keyword>
<dbReference type="Gene3D" id="2.170.130.10">
    <property type="entry name" value="TonB-dependent receptor, plug domain"/>
    <property type="match status" value="1"/>
</dbReference>
<dbReference type="Proteomes" id="UP001637990">
    <property type="component" value="Unassembled WGS sequence"/>
</dbReference>
<dbReference type="Pfam" id="PF00593">
    <property type="entry name" value="TonB_dep_Rec_b-barrel"/>
    <property type="match status" value="1"/>
</dbReference>
<dbReference type="Gene3D" id="2.40.170.20">
    <property type="entry name" value="TonB-dependent receptor, beta-barrel domain"/>
    <property type="match status" value="1"/>
</dbReference>
<keyword evidence="14" id="KW-0675">Receptor</keyword>
<dbReference type="InterPro" id="IPR037066">
    <property type="entry name" value="Plug_dom_sf"/>
</dbReference>
<evidence type="ECO:0000313" key="16">
    <source>
        <dbReference type="Proteomes" id="UP001637990"/>
    </source>
</evidence>
<evidence type="ECO:0000259" key="11">
    <source>
        <dbReference type="Pfam" id="PF00593"/>
    </source>
</evidence>
<protein>
    <submittedName>
        <fullName evidence="13 14">TonB-dependent receptor</fullName>
    </submittedName>
</protein>
<dbReference type="PANTHER" id="PTHR30069:SF57">
    <property type="entry name" value="TONB-DEPENDENT RECEPTOR"/>
    <property type="match status" value="1"/>
</dbReference>
<evidence type="ECO:0000256" key="8">
    <source>
        <dbReference type="PROSITE-ProRule" id="PRU01360"/>
    </source>
</evidence>
<evidence type="ECO:0000256" key="9">
    <source>
        <dbReference type="RuleBase" id="RU003357"/>
    </source>
</evidence>
<evidence type="ECO:0000256" key="10">
    <source>
        <dbReference type="SAM" id="SignalP"/>
    </source>
</evidence>
<evidence type="ECO:0000313" key="13">
    <source>
        <dbReference type="EMBL" id="MFO3704981.1"/>
    </source>
</evidence>
<dbReference type="SUPFAM" id="SSF56935">
    <property type="entry name" value="Porins"/>
    <property type="match status" value="1"/>
</dbReference>
<dbReference type="Pfam" id="PF07715">
    <property type="entry name" value="Plug"/>
    <property type="match status" value="1"/>
</dbReference>
<dbReference type="PANTHER" id="PTHR30069">
    <property type="entry name" value="TONB-DEPENDENT OUTER MEMBRANE RECEPTOR"/>
    <property type="match status" value="1"/>
</dbReference>
<keyword evidence="3 8" id="KW-1134">Transmembrane beta strand</keyword>
<dbReference type="GO" id="GO:0009279">
    <property type="term" value="C:cell outer membrane"/>
    <property type="evidence" value="ECO:0007669"/>
    <property type="project" value="UniProtKB-SubCell"/>
</dbReference>
<dbReference type="GO" id="GO:0015344">
    <property type="term" value="F:siderophore uptake transmembrane transporter activity"/>
    <property type="evidence" value="ECO:0007669"/>
    <property type="project" value="TreeGrafter"/>
</dbReference>
<comment type="caution">
    <text evidence="14">The sequence shown here is derived from an EMBL/GenBank/DDBJ whole genome shotgun (WGS) entry which is preliminary data.</text>
</comment>
<evidence type="ECO:0000256" key="1">
    <source>
        <dbReference type="ARBA" id="ARBA00004571"/>
    </source>
</evidence>
<feature type="signal peptide" evidence="10">
    <location>
        <begin position="1"/>
        <end position="30"/>
    </location>
</feature>
<reference evidence="14 15" key="1">
    <citation type="submission" date="2016-08" db="EMBL/GenBank/DDBJ databases">
        <authorList>
            <person name="Seilhamer J.J."/>
        </authorList>
    </citation>
    <scope>NUCLEOTIDE SEQUENCE [LARGE SCALE GENOMIC DNA]</scope>
    <source>
        <strain evidence="14 15">CFBP4690</strain>
    </source>
</reference>
<dbReference type="AlphaFoldDB" id="A0A2S7CQZ4"/>